<dbReference type="Proteomes" id="UP000187283">
    <property type="component" value="Unassembled WGS sequence"/>
</dbReference>
<dbReference type="AlphaFoldDB" id="A0A1R1X460"/>
<name>A0A1R1X460_9FUNG</name>
<dbReference type="EMBL" id="LSSN01005465">
    <property type="protein sequence ID" value="OMJ09415.1"/>
    <property type="molecule type" value="Genomic_DNA"/>
</dbReference>
<sequence>MSISFEVLPPKFSGAKEECKSVEARTTGFAEAIAYNNCAAEVSINLLKFWFQEEAANWSLKLQPIVTEKS</sequence>
<dbReference type="OrthoDB" id="5587272at2759"/>
<gene>
    <name evidence="1" type="ORF">AYI70_g10932</name>
</gene>
<proteinExistence type="predicted"/>
<comment type="caution">
    <text evidence="1">The sequence shown here is derived from an EMBL/GenBank/DDBJ whole genome shotgun (WGS) entry which is preliminary data.</text>
</comment>
<evidence type="ECO:0000313" key="1">
    <source>
        <dbReference type="EMBL" id="OMJ09415.1"/>
    </source>
</evidence>
<keyword evidence="2" id="KW-1185">Reference proteome</keyword>
<accession>A0A1R1X460</accession>
<protein>
    <submittedName>
        <fullName evidence="1">Uncharacterized protein</fullName>
    </submittedName>
</protein>
<organism evidence="1 2">
    <name type="scientific">Smittium culicis</name>
    <dbReference type="NCBI Taxonomy" id="133412"/>
    <lineage>
        <taxon>Eukaryota</taxon>
        <taxon>Fungi</taxon>
        <taxon>Fungi incertae sedis</taxon>
        <taxon>Zoopagomycota</taxon>
        <taxon>Kickxellomycotina</taxon>
        <taxon>Harpellomycetes</taxon>
        <taxon>Harpellales</taxon>
        <taxon>Legeriomycetaceae</taxon>
        <taxon>Smittium</taxon>
    </lineage>
</organism>
<evidence type="ECO:0000313" key="2">
    <source>
        <dbReference type="Proteomes" id="UP000187283"/>
    </source>
</evidence>
<reference evidence="1 2" key="1">
    <citation type="submission" date="2017-01" db="EMBL/GenBank/DDBJ databases">
        <authorList>
            <person name="Mah S.A."/>
            <person name="Swanson W.J."/>
            <person name="Moy G.W."/>
            <person name="Vacquier V.D."/>
        </authorList>
    </citation>
    <scope>NUCLEOTIDE SEQUENCE [LARGE SCALE GENOMIC DNA]</scope>
    <source>
        <strain evidence="1 2">GSMNP</strain>
    </source>
</reference>